<accession>D1AR57</accession>
<dbReference type="KEGG" id="str:Sterm_0873"/>
<protein>
    <recommendedName>
        <fullName evidence="3">DUF2634 domain-containing protein</fullName>
    </recommendedName>
</protein>
<dbReference type="HOGENOM" id="CLU_1989916_0_0_0"/>
<reference evidence="1 2" key="2">
    <citation type="journal article" date="2010" name="Stand. Genomic Sci.">
        <title>Complete genome sequence of Sebaldella termitidis type strain (NCTC 11300).</title>
        <authorList>
            <person name="Harmon-Smith M."/>
            <person name="Celia L."/>
            <person name="Chertkov O."/>
            <person name="Lapidus A."/>
            <person name="Copeland A."/>
            <person name="Glavina Del Rio T."/>
            <person name="Nolan M."/>
            <person name="Lucas S."/>
            <person name="Tice H."/>
            <person name="Cheng J.F."/>
            <person name="Han C."/>
            <person name="Detter J.C."/>
            <person name="Bruce D."/>
            <person name="Goodwin L."/>
            <person name="Pitluck S."/>
            <person name="Pati A."/>
            <person name="Liolios K."/>
            <person name="Ivanova N."/>
            <person name="Mavromatis K."/>
            <person name="Mikhailova N."/>
            <person name="Chen A."/>
            <person name="Palaniappan K."/>
            <person name="Land M."/>
            <person name="Hauser L."/>
            <person name="Chang Y.J."/>
            <person name="Jeffries C.D."/>
            <person name="Brettin T."/>
            <person name="Goker M."/>
            <person name="Beck B."/>
            <person name="Bristow J."/>
            <person name="Eisen J.A."/>
            <person name="Markowitz V."/>
            <person name="Hugenholtz P."/>
            <person name="Kyrpides N.C."/>
            <person name="Klenk H.P."/>
            <person name="Chen F."/>
        </authorList>
    </citation>
    <scope>NUCLEOTIDE SEQUENCE [LARGE SCALE GENOMIC DNA]</scope>
    <source>
        <strain evidence="2">ATCC 33386 / NCTC 11300</strain>
    </source>
</reference>
<dbReference type="AlphaFoldDB" id="D1AR57"/>
<evidence type="ECO:0000313" key="1">
    <source>
        <dbReference type="EMBL" id="ACZ07745.1"/>
    </source>
</evidence>
<dbReference type="InterPro" id="IPR020288">
    <property type="entry name" value="Sheath_initiator"/>
</dbReference>
<dbReference type="eggNOG" id="ENOG502ZPZS">
    <property type="taxonomic scope" value="Bacteria"/>
</dbReference>
<gene>
    <name evidence="1" type="ordered locus">Sterm_0873</name>
</gene>
<dbReference type="Pfam" id="PF10934">
    <property type="entry name" value="Sheath_initiator"/>
    <property type="match status" value="1"/>
</dbReference>
<dbReference type="STRING" id="526218.Sterm_0873"/>
<name>D1AR57_SEBTE</name>
<reference evidence="2" key="1">
    <citation type="submission" date="2009-09" db="EMBL/GenBank/DDBJ databases">
        <title>The complete chromosome of Sebaldella termitidis ATCC 33386.</title>
        <authorList>
            <consortium name="US DOE Joint Genome Institute (JGI-PGF)"/>
            <person name="Lucas S."/>
            <person name="Copeland A."/>
            <person name="Lapidus A."/>
            <person name="Glavina del Rio T."/>
            <person name="Dalin E."/>
            <person name="Tice H."/>
            <person name="Bruce D."/>
            <person name="Goodwin L."/>
            <person name="Pitluck S."/>
            <person name="Kyrpides N."/>
            <person name="Mavromatis K."/>
            <person name="Ivanova N."/>
            <person name="Mikhailova N."/>
            <person name="Sims D."/>
            <person name="Meincke L."/>
            <person name="Brettin T."/>
            <person name="Detter J.C."/>
            <person name="Han C."/>
            <person name="Larimer F."/>
            <person name="Land M."/>
            <person name="Hauser L."/>
            <person name="Markowitz V."/>
            <person name="Cheng J.F."/>
            <person name="Hugenholtz P."/>
            <person name="Woyke T."/>
            <person name="Wu D."/>
            <person name="Eisen J.A."/>
        </authorList>
    </citation>
    <scope>NUCLEOTIDE SEQUENCE [LARGE SCALE GENOMIC DNA]</scope>
    <source>
        <strain evidence="2">ATCC 33386 / NCTC 11300</strain>
    </source>
</reference>
<dbReference type="Proteomes" id="UP000000845">
    <property type="component" value="Chromosome"/>
</dbReference>
<organism evidence="1 2">
    <name type="scientific">Sebaldella termitidis (strain ATCC 33386 / NCTC 11300)</name>
    <dbReference type="NCBI Taxonomy" id="526218"/>
    <lineage>
        <taxon>Bacteria</taxon>
        <taxon>Fusobacteriati</taxon>
        <taxon>Fusobacteriota</taxon>
        <taxon>Fusobacteriia</taxon>
        <taxon>Fusobacteriales</taxon>
        <taxon>Leptotrichiaceae</taxon>
        <taxon>Sebaldella</taxon>
    </lineage>
</organism>
<proteinExistence type="predicted"/>
<evidence type="ECO:0000313" key="2">
    <source>
        <dbReference type="Proteomes" id="UP000000845"/>
    </source>
</evidence>
<keyword evidence="2" id="KW-1185">Reference proteome</keyword>
<evidence type="ECO:0008006" key="3">
    <source>
        <dbReference type="Google" id="ProtNLM"/>
    </source>
</evidence>
<dbReference type="EMBL" id="CP001739">
    <property type="protein sequence ID" value="ACZ07745.1"/>
    <property type="molecule type" value="Genomic_DNA"/>
</dbReference>
<sequence length="120" mass="13930">MDSKNSWLLDESGDVVIGKGITLADYDKTIAQRIQNKIALQYGEWFLHNQEGVRWFSVNDLPGVFGREVAEINLDTQIKEYIENDKDVERITEYKTNFTDKGDYKIDIGILTKNSEEIYF</sequence>